<protein>
    <submittedName>
        <fullName evidence="2">Uncharacterized protein</fullName>
    </submittedName>
</protein>
<comment type="caution">
    <text evidence="2">The sequence shown here is derived from an EMBL/GenBank/DDBJ whole genome shotgun (WGS) entry which is preliminary data.</text>
</comment>
<accession>A0A9D4VCI6</accession>
<sequence length="278" mass="32605">MSYPQSFVEQLLSFSTEEALKFLDFWRASHLGNKRVVSSPSSISIGVDTTSNEKYDPIIYEQVFRPPPPKLREPNKLYGKDFLLKEGNNQHRVLYSNYGFVRGWFAKHKPFGDLRNNMERKNTVLDVIRKNKGELKPVIVARQNYHWKEEDVYTWAIKSLAAKRKWRKKKPNNELSSSTPMIEKEKDDDDDNQEFHENDGGESELGEYGSLTKLLKDACAQETTCISIEEEEEQPQATHAYRNYMQDEEFIQCYQEKDMEVNNELDECEDHITKLVQF</sequence>
<keyword evidence="3" id="KW-1185">Reference proteome</keyword>
<evidence type="ECO:0000313" key="3">
    <source>
        <dbReference type="Proteomes" id="UP000886520"/>
    </source>
</evidence>
<reference evidence="2" key="1">
    <citation type="submission" date="2021-01" db="EMBL/GenBank/DDBJ databases">
        <title>Adiantum capillus-veneris genome.</title>
        <authorList>
            <person name="Fang Y."/>
            <person name="Liao Q."/>
        </authorList>
    </citation>
    <scope>NUCLEOTIDE SEQUENCE</scope>
    <source>
        <strain evidence="2">H3</strain>
        <tissue evidence="2">Leaf</tissue>
    </source>
</reference>
<name>A0A9D4VCI6_ADICA</name>
<proteinExistence type="predicted"/>
<dbReference type="AlphaFoldDB" id="A0A9D4VCI6"/>
<evidence type="ECO:0000313" key="2">
    <source>
        <dbReference type="EMBL" id="KAI5083849.1"/>
    </source>
</evidence>
<evidence type="ECO:0000256" key="1">
    <source>
        <dbReference type="SAM" id="MobiDB-lite"/>
    </source>
</evidence>
<feature type="region of interest" description="Disordered" evidence="1">
    <location>
        <begin position="168"/>
        <end position="206"/>
    </location>
</feature>
<gene>
    <name evidence="2" type="ORF">GOP47_0000018</name>
</gene>
<dbReference type="EMBL" id="JABFUD020000001">
    <property type="protein sequence ID" value="KAI5083849.1"/>
    <property type="molecule type" value="Genomic_DNA"/>
</dbReference>
<organism evidence="2 3">
    <name type="scientific">Adiantum capillus-veneris</name>
    <name type="common">Maidenhair fern</name>
    <dbReference type="NCBI Taxonomy" id="13818"/>
    <lineage>
        <taxon>Eukaryota</taxon>
        <taxon>Viridiplantae</taxon>
        <taxon>Streptophyta</taxon>
        <taxon>Embryophyta</taxon>
        <taxon>Tracheophyta</taxon>
        <taxon>Polypodiopsida</taxon>
        <taxon>Polypodiidae</taxon>
        <taxon>Polypodiales</taxon>
        <taxon>Pteridineae</taxon>
        <taxon>Pteridaceae</taxon>
        <taxon>Vittarioideae</taxon>
        <taxon>Adiantum</taxon>
    </lineage>
</organism>
<dbReference type="Proteomes" id="UP000886520">
    <property type="component" value="Chromosome 1"/>
</dbReference>